<protein>
    <submittedName>
        <fullName evidence="1">11746_t:CDS:1</fullName>
    </submittedName>
</protein>
<organism evidence="1 2">
    <name type="scientific">Diversispora eburnea</name>
    <dbReference type="NCBI Taxonomy" id="1213867"/>
    <lineage>
        <taxon>Eukaryota</taxon>
        <taxon>Fungi</taxon>
        <taxon>Fungi incertae sedis</taxon>
        <taxon>Mucoromycota</taxon>
        <taxon>Glomeromycotina</taxon>
        <taxon>Glomeromycetes</taxon>
        <taxon>Diversisporales</taxon>
        <taxon>Diversisporaceae</taxon>
        <taxon>Diversispora</taxon>
    </lineage>
</organism>
<proteinExistence type="predicted"/>
<dbReference type="OrthoDB" id="2482342at2759"/>
<comment type="caution">
    <text evidence="1">The sequence shown here is derived from an EMBL/GenBank/DDBJ whole genome shotgun (WGS) entry which is preliminary data.</text>
</comment>
<dbReference type="EMBL" id="CAJVPK010001990">
    <property type="protein sequence ID" value="CAG8603968.1"/>
    <property type="molecule type" value="Genomic_DNA"/>
</dbReference>
<dbReference type="AlphaFoldDB" id="A0A9N9GI57"/>
<gene>
    <name evidence="1" type="ORF">DEBURN_LOCUS9659</name>
</gene>
<name>A0A9N9GI57_9GLOM</name>
<accession>A0A9N9GI57</accession>
<dbReference type="Proteomes" id="UP000789706">
    <property type="component" value="Unassembled WGS sequence"/>
</dbReference>
<feature type="non-terminal residue" evidence="1">
    <location>
        <position position="1"/>
    </location>
</feature>
<evidence type="ECO:0000313" key="2">
    <source>
        <dbReference type="Proteomes" id="UP000789706"/>
    </source>
</evidence>
<sequence length="171" mass="19459">MQVTEGFYKRINQIRRELLSISREVQVVLDKTGIHLIAEGKTVNLVEPAISTRIMREDDSLLPYVMDAVTAVEEEYDLTEAVPGHDATGLLSIATNLNNSSGQQMNVYRKLGEYIYNTQQELTATALKQELEEYSQRNGTQTHTIALRARWRTEVVVVPSRLCATNWVKYK</sequence>
<keyword evidence="2" id="KW-1185">Reference proteome</keyword>
<evidence type="ECO:0000313" key="1">
    <source>
        <dbReference type="EMBL" id="CAG8603968.1"/>
    </source>
</evidence>
<reference evidence="1" key="1">
    <citation type="submission" date="2021-06" db="EMBL/GenBank/DDBJ databases">
        <authorList>
            <person name="Kallberg Y."/>
            <person name="Tangrot J."/>
            <person name="Rosling A."/>
        </authorList>
    </citation>
    <scope>NUCLEOTIDE SEQUENCE</scope>
    <source>
        <strain evidence="1">AZ414A</strain>
    </source>
</reference>